<evidence type="ECO:0000313" key="6">
    <source>
        <dbReference type="EMBL" id="SHF31360.1"/>
    </source>
</evidence>
<dbReference type="STRING" id="1194090.SAMN05443144_107117"/>
<dbReference type="GO" id="GO:0051301">
    <property type="term" value="P:cell division"/>
    <property type="evidence" value="ECO:0007669"/>
    <property type="project" value="UniProtKB-KW"/>
</dbReference>
<dbReference type="OrthoDB" id="9806226at2"/>
<dbReference type="Gene3D" id="1.10.10.10">
    <property type="entry name" value="Winged helix-like DNA-binding domain superfamily/Winged helix DNA-binding domain"/>
    <property type="match status" value="2"/>
</dbReference>
<feature type="compositionally biased region" description="Acidic residues" evidence="5">
    <location>
        <begin position="238"/>
        <end position="279"/>
    </location>
</feature>
<dbReference type="GO" id="GO:0051304">
    <property type="term" value="P:chromosome separation"/>
    <property type="evidence" value="ECO:0007669"/>
    <property type="project" value="InterPro"/>
</dbReference>
<dbReference type="InterPro" id="IPR005234">
    <property type="entry name" value="ScpB_csome_segregation"/>
</dbReference>
<keyword evidence="2" id="KW-0132">Cell division</keyword>
<dbReference type="PANTHER" id="PTHR34298">
    <property type="entry name" value="SEGREGATION AND CONDENSATION PROTEIN B"/>
    <property type="match status" value="1"/>
</dbReference>
<keyword evidence="1" id="KW-0963">Cytoplasm</keyword>
<feature type="compositionally biased region" description="Basic and acidic residues" evidence="5">
    <location>
        <begin position="286"/>
        <end position="298"/>
    </location>
</feature>
<organism evidence="6 7">
    <name type="scientific">Fodinibius roseus</name>
    <dbReference type="NCBI Taxonomy" id="1194090"/>
    <lineage>
        <taxon>Bacteria</taxon>
        <taxon>Pseudomonadati</taxon>
        <taxon>Balneolota</taxon>
        <taxon>Balneolia</taxon>
        <taxon>Balneolales</taxon>
        <taxon>Balneolaceae</taxon>
        <taxon>Fodinibius</taxon>
    </lineage>
</organism>
<dbReference type="InterPro" id="IPR036388">
    <property type="entry name" value="WH-like_DNA-bd_sf"/>
</dbReference>
<keyword evidence="3" id="KW-0159">Chromosome partition</keyword>
<gene>
    <name evidence="6" type="ORF">SAMN05443144_107117</name>
</gene>
<evidence type="ECO:0000256" key="3">
    <source>
        <dbReference type="ARBA" id="ARBA00022829"/>
    </source>
</evidence>
<dbReference type="NCBIfam" id="TIGR00281">
    <property type="entry name" value="SMC-Scp complex subunit ScpB"/>
    <property type="match status" value="1"/>
</dbReference>
<dbReference type="RefSeq" id="WP_084088137.1">
    <property type="nucleotide sequence ID" value="NZ_FQUS01000007.1"/>
</dbReference>
<dbReference type="Pfam" id="PF04079">
    <property type="entry name" value="SMC_ScpB"/>
    <property type="match status" value="1"/>
</dbReference>
<name>A0A1M5AM56_9BACT</name>
<dbReference type="InterPro" id="IPR036390">
    <property type="entry name" value="WH_DNA-bd_sf"/>
</dbReference>
<proteinExistence type="predicted"/>
<keyword evidence="4" id="KW-0131">Cell cycle</keyword>
<dbReference type="PANTHER" id="PTHR34298:SF2">
    <property type="entry name" value="SEGREGATION AND CONDENSATION PROTEIN B"/>
    <property type="match status" value="1"/>
</dbReference>
<protein>
    <submittedName>
        <fullName evidence="6">Segregation and condensation protein B</fullName>
    </submittedName>
</protein>
<feature type="region of interest" description="Disordered" evidence="5">
    <location>
        <begin position="235"/>
        <end position="298"/>
    </location>
</feature>
<dbReference type="SUPFAM" id="SSF46785">
    <property type="entry name" value="Winged helix' DNA-binding domain"/>
    <property type="match status" value="2"/>
</dbReference>
<dbReference type="AlphaFoldDB" id="A0A1M5AM56"/>
<evidence type="ECO:0000256" key="1">
    <source>
        <dbReference type="ARBA" id="ARBA00022490"/>
    </source>
</evidence>
<keyword evidence="7" id="KW-1185">Reference proteome</keyword>
<dbReference type="EMBL" id="FQUS01000007">
    <property type="protein sequence ID" value="SHF31360.1"/>
    <property type="molecule type" value="Genomic_DNA"/>
</dbReference>
<accession>A0A1M5AM56</accession>
<evidence type="ECO:0000256" key="4">
    <source>
        <dbReference type="ARBA" id="ARBA00023306"/>
    </source>
</evidence>
<reference evidence="6 7" key="1">
    <citation type="submission" date="2016-11" db="EMBL/GenBank/DDBJ databases">
        <authorList>
            <person name="Jaros S."/>
            <person name="Januszkiewicz K."/>
            <person name="Wedrychowicz H."/>
        </authorList>
    </citation>
    <scope>NUCLEOTIDE SEQUENCE [LARGE SCALE GENOMIC DNA]</scope>
    <source>
        <strain evidence="6 7">DSM 21986</strain>
    </source>
</reference>
<evidence type="ECO:0000256" key="5">
    <source>
        <dbReference type="SAM" id="MobiDB-lite"/>
    </source>
</evidence>
<sequence length="298" mass="34220">MSTSTIMNDYQFVDGTRLSSVIESLIFASPEPISAEKICEIIAKGEENLGLETDAVEPFVDKLNRRYEENGLAFQIDFVGGGYTFATKKRYEPWLSIFQHENAYRKLSQSAIETLAIVAYKQPVTKPEVDDIRGVDSGYILRQLLEKVLIEVSGRLDAPGKPLLYRTTKHFLKHFGINSIEELPKPREIEEILKDDDMAEHRQFLFDRQLELKELREKTEDEDATETALSLIEAVEHIDEDEVPDLDEYTAEELQLDEAEDGDEEDEQHDTDENVDEKEFEPSEQTGKEHESAKKEEE</sequence>
<evidence type="ECO:0000256" key="2">
    <source>
        <dbReference type="ARBA" id="ARBA00022618"/>
    </source>
</evidence>
<dbReference type="Proteomes" id="UP000184041">
    <property type="component" value="Unassembled WGS sequence"/>
</dbReference>
<evidence type="ECO:0000313" key="7">
    <source>
        <dbReference type="Proteomes" id="UP000184041"/>
    </source>
</evidence>